<dbReference type="Gene3D" id="3.40.50.300">
    <property type="entry name" value="P-loop containing nucleotide triphosphate hydrolases"/>
    <property type="match status" value="1"/>
</dbReference>
<organism evidence="1 2">
    <name type="scientific">Candidatus Methylumidiphilus alinenensis</name>
    <dbReference type="NCBI Taxonomy" id="2202197"/>
    <lineage>
        <taxon>Bacteria</taxon>
        <taxon>Pseudomonadati</taxon>
        <taxon>Pseudomonadota</taxon>
        <taxon>Gammaproteobacteria</taxon>
        <taxon>Methylococcales</taxon>
        <taxon>Candidatus Methylumidiphilus</taxon>
    </lineage>
</organism>
<proteinExistence type="predicted"/>
<dbReference type="SUPFAM" id="SSF52540">
    <property type="entry name" value="P-loop containing nucleoside triphosphate hydrolases"/>
    <property type="match status" value="1"/>
</dbReference>
<dbReference type="Proteomes" id="UP000249396">
    <property type="component" value="Unassembled WGS sequence"/>
</dbReference>
<gene>
    <name evidence="1" type="ORF">DM484_16070</name>
</gene>
<evidence type="ECO:0000313" key="1">
    <source>
        <dbReference type="EMBL" id="PZN76683.1"/>
    </source>
</evidence>
<reference evidence="1 2" key="1">
    <citation type="journal article" date="2018" name="Aquat. Microb. Ecol.">
        <title>Gammaproteobacterial methanotrophs dominate.</title>
        <authorList>
            <person name="Rissanen A.J."/>
            <person name="Saarenheimo J."/>
            <person name="Tiirola M."/>
            <person name="Peura S."/>
            <person name="Aalto S.L."/>
            <person name="Karvinen A."/>
            <person name="Nykanen H."/>
        </authorList>
    </citation>
    <scope>NUCLEOTIDE SEQUENCE [LARGE SCALE GENOMIC DNA]</scope>
    <source>
        <strain evidence="1">AMbin10</strain>
    </source>
</reference>
<dbReference type="EMBL" id="QJPH01000355">
    <property type="protein sequence ID" value="PZN76683.1"/>
    <property type="molecule type" value="Genomic_DNA"/>
</dbReference>
<protein>
    <submittedName>
        <fullName evidence="1">Uncharacterized protein</fullName>
    </submittedName>
</protein>
<accession>A0A2W4QZJ8</accession>
<dbReference type="InterPro" id="IPR027417">
    <property type="entry name" value="P-loop_NTPase"/>
</dbReference>
<comment type="caution">
    <text evidence="1">The sequence shown here is derived from an EMBL/GenBank/DDBJ whole genome shotgun (WGS) entry which is preliminary data.</text>
</comment>
<evidence type="ECO:0000313" key="2">
    <source>
        <dbReference type="Proteomes" id="UP000249396"/>
    </source>
</evidence>
<name>A0A2W4QZJ8_9GAMM</name>
<sequence length="448" mass="50164">MSELRNRAKQFYNQLDFDRPIAFGDEPLVQNGLSDTLYVKSIHGTGERDSVQELANQIDFADSAGAYLFTGNRGTGKTTELLRLGEILRSNYGCEVFYADMSDYLNMSQRIEISDFLISILGAFSEKVGERFGEDPGKPGFFERVWSFLQTEVSFTEIKLPAGPVELKAALHENPTFRFALQRGMRGNVEQLVKQSREFALEAVLRIRKLRGDDNRKVVLIVDSVERLRGVGDVSDVHEVFKSAETLFAAHADKLRFTGLSVVYTVPPYLQALAGALGASYAGGRIYALPSVHIYQGKPEPGQRPLPYADGLNKLVTIIDKRYPHWHDFFSRGQLLRLAQNSGGDLRDFFRMLRLAVTRSPEAGLPLSDMILSDAEDAVRGDMLPIAKDDGAWLARVTDSHSAELDSLGGLPDFARLQQGKYLLHYRNGEDWYDVHPLLREEIKLLGA</sequence>
<dbReference type="AlphaFoldDB" id="A0A2W4QZJ8"/>